<name>A0A326RJG4_9BACT</name>
<dbReference type="InterPro" id="IPR053830">
    <property type="entry name" value="DUF6922"/>
</dbReference>
<organism evidence="2 3">
    <name type="scientific">Algoriphagus aquaeductus</name>
    <dbReference type="NCBI Taxonomy" id="475299"/>
    <lineage>
        <taxon>Bacteria</taxon>
        <taxon>Pseudomonadati</taxon>
        <taxon>Bacteroidota</taxon>
        <taxon>Cytophagia</taxon>
        <taxon>Cytophagales</taxon>
        <taxon>Cyclobacteriaceae</taxon>
        <taxon>Algoriphagus</taxon>
    </lineage>
</organism>
<dbReference type="RefSeq" id="WP_111395033.1">
    <property type="nucleotide sequence ID" value="NZ_QKTX01000026.1"/>
</dbReference>
<sequence>MNPIIQQIKGIHPGLYLERELKKRGIAKGPFALSIGEYPQTLSAITNGKRGMNPSLAIRIEEALGMEEGTLMVLQAFHDIKLEKAKMHSKQTPDLSKLRPALFWDTDITKIDWIKNQRFVIERIEERGNEIEKAEIKRFYDQRLLTKSDLL</sequence>
<gene>
    <name evidence="2" type="ORF">CLV31_1263</name>
</gene>
<dbReference type="EMBL" id="QKTX01000026">
    <property type="protein sequence ID" value="PZV76083.1"/>
    <property type="molecule type" value="Genomic_DNA"/>
</dbReference>
<evidence type="ECO:0000313" key="2">
    <source>
        <dbReference type="EMBL" id="PZV76083.1"/>
    </source>
</evidence>
<evidence type="ECO:0000259" key="1">
    <source>
        <dbReference type="Pfam" id="PF21956"/>
    </source>
</evidence>
<proteinExistence type="predicted"/>
<dbReference type="Gene3D" id="1.10.260.40">
    <property type="entry name" value="lambda repressor-like DNA-binding domains"/>
    <property type="match status" value="1"/>
</dbReference>
<feature type="domain" description="DUF6922" evidence="1">
    <location>
        <begin position="98"/>
        <end position="142"/>
    </location>
</feature>
<evidence type="ECO:0000313" key="3">
    <source>
        <dbReference type="Proteomes" id="UP000248917"/>
    </source>
</evidence>
<dbReference type="AlphaFoldDB" id="A0A326RJG4"/>
<dbReference type="InterPro" id="IPR010982">
    <property type="entry name" value="Lambda_DNA-bd_dom_sf"/>
</dbReference>
<dbReference type="Pfam" id="PF21956">
    <property type="entry name" value="DUF6922"/>
    <property type="match status" value="1"/>
</dbReference>
<keyword evidence="3" id="KW-1185">Reference proteome</keyword>
<protein>
    <submittedName>
        <fullName evidence="2">Plasmid maintenance system antidote protein VapI</fullName>
    </submittedName>
</protein>
<dbReference type="OrthoDB" id="1364214at2"/>
<comment type="caution">
    <text evidence="2">The sequence shown here is derived from an EMBL/GenBank/DDBJ whole genome shotgun (WGS) entry which is preliminary data.</text>
</comment>
<accession>A0A326RJG4</accession>
<dbReference type="GO" id="GO:0003677">
    <property type="term" value="F:DNA binding"/>
    <property type="evidence" value="ECO:0007669"/>
    <property type="project" value="InterPro"/>
</dbReference>
<dbReference type="SUPFAM" id="SSF47413">
    <property type="entry name" value="lambda repressor-like DNA-binding domains"/>
    <property type="match status" value="1"/>
</dbReference>
<dbReference type="Proteomes" id="UP000248917">
    <property type="component" value="Unassembled WGS sequence"/>
</dbReference>
<reference evidence="2 3" key="1">
    <citation type="submission" date="2018-06" db="EMBL/GenBank/DDBJ databases">
        <title>Genomic Encyclopedia of Archaeal and Bacterial Type Strains, Phase II (KMG-II): from individual species to whole genera.</title>
        <authorList>
            <person name="Goeker M."/>
        </authorList>
    </citation>
    <scope>NUCLEOTIDE SEQUENCE [LARGE SCALE GENOMIC DNA]</scope>
    <source>
        <strain evidence="2 3">T4</strain>
    </source>
</reference>